<gene>
    <name evidence="2" type="ORF">CCY01nite_44430</name>
</gene>
<dbReference type="InterPro" id="IPR043781">
    <property type="entry name" value="DUF5723"/>
</dbReference>
<comment type="caution">
    <text evidence="2">The sequence shown here is derived from an EMBL/GenBank/DDBJ whole genome shotgun (WGS) entry which is preliminary data.</text>
</comment>
<proteinExistence type="predicted"/>
<sequence>MITGLFAATAAQSQIFPGYHTSQYAGIHAVPFNPASAAGSRYRWDVNIVGADVKAGNTYYTFDKSALLSKDSLRQFIDYFPDTSASRKQYAWGSVDLMLPSALYAIDERQSIAFTWRLRGAANGGGVETSTANFFAINYPDPKYYDRTIAETYAGAYGHSWNEFGFSYARTIKDYGDHRWKAGITLKYLSGQAAGYGVGRDGSFMFKNRNQVDINSGKVAFAWNEELSTIENNDWQSVYSPFQNPGIGADIGIIYEWRPDSDGFGSYEDGTGTWNPDADTWKARFGISVVDIGGISYTKAGDSRDMDMTAENFNAMLLNRMRGESLQQYAQRIGTYFSSEETEDKFYMNLPTSINLMGDYNLNDRFFISASATIGLLSGTTDDNKNHALTQLLITPRYETRHIGAYLPFSVNRYGQADAGLGLRLGPLVIGSASLFSNLARGRVNHADAFVALRVIPIRFSKWSWDKGGDGIFRKRKNNLGCPPL</sequence>
<protein>
    <recommendedName>
        <fullName evidence="1">DUF5723 domain-containing protein</fullName>
    </recommendedName>
</protein>
<evidence type="ECO:0000313" key="2">
    <source>
        <dbReference type="EMBL" id="GEP98183.1"/>
    </source>
</evidence>
<dbReference type="EMBL" id="BKAU01000005">
    <property type="protein sequence ID" value="GEP98183.1"/>
    <property type="molecule type" value="Genomic_DNA"/>
</dbReference>
<dbReference type="AlphaFoldDB" id="A0A512RR50"/>
<keyword evidence="3" id="KW-1185">Reference proteome</keyword>
<organism evidence="2 3">
    <name type="scientific">Chitinophaga cymbidii</name>
    <dbReference type="NCBI Taxonomy" id="1096750"/>
    <lineage>
        <taxon>Bacteria</taxon>
        <taxon>Pseudomonadati</taxon>
        <taxon>Bacteroidota</taxon>
        <taxon>Chitinophagia</taxon>
        <taxon>Chitinophagales</taxon>
        <taxon>Chitinophagaceae</taxon>
        <taxon>Chitinophaga</taxon>
    </lineage>
</organism>
<reference evidence="2 3" key="1">
    <citation type="submission" date="2019-07" db="EMBL/GenBank/DDBJ databases">
        <title>Whole genome shotgun sequence of Chitinophaga cymbidii NBRC 109752.</title>
        <authorList>
            <person name="Hosoyama A."/>
            <person name="Uohara A."/>
            <person name="Ohji S."/>
            <person name="Ichikawa N."/>
        </authorList>
    </citation>
    <scope>NUCLEOTIDE SEQUENCE [LARGE SCALE GENOMIC DNA]</scope>
    <source>
        <strain evidence="2 3">NBRC 109752</strain>
    </source>
</reference>
<dbReference type="Pfam" id="PF18990">
    <property type="entry name" value="DUF5723"/>
    <property type="match status" value="1"/>
</dbReference>
<name>A0A512RR50_9BACT</name>
<evidence type="ECO:0000313" key="3">
    <source>
        <dbReference type="Proteomes" id="UP000321436"/>
    </source>
</evidence>
<dbReference type="Proteomes" id="UP000321436">
    <property type="component" value="Unassembled WGS sequence"/>
</dbReference>
<evidence type="ECO:0000259" key="1">
    <source>
        <dbReference type="Pfam" id="PF18990"/>
    </source>
</evidence>
<accession>A0A512RR50</accession>
<feature type="domain" description="DUF5723" evidence="1">
    <location>
        <begin position="34"/>
        <end position="432"/>
    </location>
</feature>